<protein>
    <submittedName>
        <fullName evidence="1">Uncharacterized protein</fullName>
    </submittedName>
</protein>
<gene>
    <name evidence="1" type="ORF">EVAR_46218_1</name>
</gene>
<keyword evidence="2" id="KW-1185">Reference proteome</keyword>
<organism evidence="1 2">
    <name type="scientific">Eumeta variegata</name>
    <name type="common">Bagworm moth</name>
    <name type="synonym">Eumeta japonica</name>
    <dbReference type="NCBI Taxonomy" id="151549"/>
    <lineage>
        <taxon>Eukaryota</taxon>
        <taxon>Metazoa</taxon>
        <taxon>Ecdysozoa</taxon>
        <taxon>Arthropoda</taxon>
        <taxon>Hexapoda</taxon>
        <taxon>Insecta</taxon>
        <taxon>Pterygota</taxon>
        <taxon>Neoptera</taxon>
        <taxon>Endopterygota</taxon>
        <taxon>Lepidoptera</taxon>
        <taxon>Glossata</taxon>
        <taxon>Ditrysia</taxon>
        <taxon>Tineoidea</taxon>
        <taxon>Psychidae</taxon>
        <taxon>Oiketicinae</taxon>
        <taxon>Eumeta</taxon>
    </lineage>
</organism>
<dbReference type="Proteomes" id="UP000299102">
    <property type="component" value="Unassembled WGS sequence"/>
</dbReference>
<sequence length="105" mass="11359">MALLHKRRQNSSQRVYKNARGYGRVGIALCLELAVSRVLRVGGRNTAGAIAACGLAHAGSTGSGDVSSFWHGLYHFFSDSLKLNCGLNQNQKIGRLTTWSLDPVE</sequence>
<accession>A0A4C1XPF1</accession>
<evidence type="ECO:0000313" key="1">
    <source>
        <dbReference type="EMBL" id="GBP64454.1"/>
    </source>
</evidence>
<evidence type="ECO:0000313" key="2">
    <source>
        <dbReference type="Proteomes" id="UP000299102"/>
    </source>
</evidence>
<dbReference type="AlphaFoldDB" id="A0A4C1XPF1"/>
<comment type="caution">
    <text evidence="1">The sequence shown here is derived from an EMBL/GenBank/DDBJ whole genome shotgun (WGS) entry which is preliminary data.</text>
</comment>
<name>A0A4C1XPF1_EUMVA</name>
<reference evidence="1 2" key="1">
    <citation type="journal article" date="2019" name="Commun. Biol.">
        <title>The bagworm genome reveals a unique fibroin gene that provides high tensile strength.</title>
        <authorList>
            <person name="Kono N."/>
            <person name="Nakamura H."/>
            <person name="Ohtoshi R."/>
            <person name="Tomita M."/>
            <person name="Numata K."/>
            <person name="Arakawa K."/>
        </authorList>
    </citation>
    <scope>NUCLEOTIDE SEQUENCE [LARGE SCALE GENOMIC DNA]</scope>
</reference>
<proteinExistence type="predicted"/>
<dbReference type="EMBL" id="BGZK01000898">
    <property type="protein sequence ID" value="GBP64454.1"/>
    <property type="molecule type" value="Genomic_DNA"/>
</dbReference>